<proteinExistence type="predicted"/>
<evidence type="ECO:0000256" key="2">
    <source>
        <dbReference type="SAM" id="SignalP"/>
    </source>
</evidence>
<sequence length="179" mass="18964">MTAALLLLALAAEPDLAAQVKAKLVDKPVIAGTFEQSKQVKGFKKPLKSSGTYEVKKGEGVKWNTLKPFASELTVSADSIRSTQNGAEVFALDARAEPTVRVITGLLFSLLAGDLNTLGTHFDAKGSVEGASWRIDLTPKPGPLAKIFSSISLKGDGYVRSVHLQEQSGDATLITLTPN</sequence>
<dbReference type="Proteomes" id="UP000249061">
    <property type="component" value="Unassembled WGS sequence"/>
</dbReference>
<dbReference type="EMBL" id="QFQP01000023">
    <property type="protein sequence ID" value="PZR08923.1"/>
    <property type="molecule type" value="Genomic_DNA"/>
</dbReference>
<evidence type="ECO:0000256" key="1">
    <source>
        <dbReference type="ARBA" id="ARBA00022729"/>
    </source>
</evidence>
<organism evidence="3 4">
    <name type="scientific">Archangium gephyra</name>
    <dbReference type="NCBI Taxonomy" id="48"/>
    <lineage>
        <taxon>Bacteria</taxon>
        <taxon>Pseudomonadati</taxon>
        <taxon>Myxococcota</taxon>
        <taxon>Myxococcia</taxon>
        <taxon>Myxococcales</taxon>
        <taxon>Cystobacterineae</taxon>
        <taxon>Archangiaceae</taxon>
        <taxon>Archangium</taxon>
    </lineage>
</organism>
<evidence type="ECO:0000313" key="3">
    <source>
        <dbReference type="EMBL" id="PZR08923.1"/>
    </source>
</evidence>
<dbReference type="Pfam" id="PF03548">
    <property type="entry name" value="LolA"/>
    <property type="match status" value="1"/>
</dbReference>
<keyword evidence="3" id="KW-0449">Lipoprotein</keyword>
<accession>A0A2W5T7I5</accession>
<feature type="signal peptide" evidence="2">
    <location>
        <begin position="1"/>
        <end position="17"/>
    </location>
</feature>
<comment type="caution">
    <text evidence="3">The sequence shown here is derived from an EMBL/GenBank/DDBJ whole genome shotgun (WGS) entry which is preliminary data.</text>
</comment>
<dbReference type="SUPFAM" id="SSF89392">
    <property type="entry name" value="Prokaryotic lipoproteins and lipoprotein localization factors"/>
    <property type="match status" value="1"/>
</dbReference>
<protein>
    <submittedName>
        <fullName evidence="3">Outer membrane lipoprotein carrier protein LolA</fullName>
    </submittedName>
</protein>
<dbReference type="InterPro" id="IPR004564">
    <property type="entry name" value="OM_lipoprot_carrier_LolA-like"/>
</dbReference>
<keyword evidence="1 2" id="KW-0732">Signal</keyword>
<dbReference type="InterPro" id="IPR029046">
    <property type="entry name" value="LolA/LolB/LppX"/>
</dbReference>
<reference evidence="3 4" key="1">
    <citation type="submission" date="2017-08" db="EMBL/GenBank/DDBJ databases">
        <title>Infants hospitalized years apart are colonized by the same room-sourced microbial strains.</title>
        <authorList>
            <person name="Brooks B."/>
            <person name="Olm M.R."/>
            <person name="Firek B.A."/>
            <person name="Baker R."/>
            <person name="Thomas B.C."/>
            <person name="Morowitz M.J."/>
            <person name="Banfield J.F."/>
        </authorList>
    </citation>
    <scope>NUCLEOTIDE SEQUENCE [LARGE SCALE GENOMIC DNA]</scope>
    <source>
        <strain evidence="3">S2_003_000_R2_14</strain>
    </source>
</reference>
<dbReference type="AlphaFoldDB" id="A0A2W5T7I5"/>
<name>A0A2W5T7I5_9BACT</name>
<feature type="chain" id="PRO_5016043965" evidence="2">
    <location>
        <begin position="18"/>
        <end position="179"/>
    </location>
</feature>
<dbReference type="Gene3D" id="2.50.20.10">
    <property type="entry name" value="Lipoprotein localisation LolA/LolB/LppX"/>
    <property type="match status" value="1"/>
</dbReference>
<gene>
    <name evidence="3" type="ORF">DI536_23840</name>
</gene>
<dbReference type="CDD" id="cd16325">
    <property type="entry name" value="LolA"/>
    <property type="match status" value="1"/>
</dbReference>
<evidence type="ECO:0000313" key="4">
    <source>
        <dbReference type="Proteomes" id="UP000249061"/>
    </source>
</evidence>